<feature type="domain" description="DUF488" evidence="1">
    <location>
        <begin position="25"/>
        <end position="104"/>
    </location>
</feature>
<evidence type="ECO:0000313" key="3">
    <source>
        <dbReference type="Proteomes" id="UP000245959"/>
    </source>
</evidence>
<dbReference type="EMBL" id="QEKH01000048">
    <property type="protein sequence ID" value="PVY34747.1"/>
    <property type="molecule type" value="Genomic_DNA"/>
</dbReference>
<comment type="caution">
    <text evidence="2">The sequence shown here is derived from an EMBL/GenBank/DDBJ whole genome shotgun (WGS) entry which is preliminary data.</text>
</comment>
<dbReference type="Pfam" id="PF22751">
    <property type="entry name" value="DUF488-N3a"/>
    <property type="match status" value="1"/>
</dbReference>
<dbReference type="AlphaFoldDB" id="A0A2U1AEJ2"/>
<protein>
    <submittedName>
        <fullName evidence="2">Uncharacterized protein DUF488</fullName>
    </submittedName>
</protein>
<organism evidence="2 3">
    <name type="scientific">Victivallis vadensis</name>
    <dbReference type="NCBI Taxonomy" id="172901"/>
    <lineage>
        <taxon>Bacteria</taxon>
        <taxon>Pseudomonadati</taxon>
        <taxon>Lentisphaerota</taxon>
        <taxon>Lentisphaeria</taxon>
        <taxon>Victivallales</taxon>
        <taxon>Victivallaceae</taxon>
        <taxon>Victivallis</taxon>
    </lineage>
</organism>
<dbReference type="InterPro" id="IPR054495">
    <property type="entry name" value="DUF488-N3a"/>
</dbReference>
<reference evidence="2 3" key="1">
    <citation type="submission" date="2018-04" db="EMBL/GenBank/DDBJ databases">
        <title>Genomic Encyclopedia of Type Strains, Phase IV (KMG-IV): sequencing the most valuable type-strain genomes for metagenomic binning, comparative biology and taxonomic classification.</title>
        <authorList>
            <person name="Goeker M."/>
        </authorList>
    </citation>
    <scope>NUCLEOTIDE SEQUENCE [LARGE SCALE GENOMIC DNA]</scope>
    <source>
        <strain evidence="2 3">DSM 14823</strain>
    </source>
</reference>
<proteinExistence type="predicted"/>
<name>A0A2U1AEJ2_9BACT</name>
<accession>A0A2U1AEJ2</accession>
<keyword evidence="3" id="KW-1185">Reference proteome</keyword>
<gene>
    <name evidence="2" type="ORF">C8D82_1488</name>
</gene>
<evidence type="ECO:0000313" key="2">
    <source>
        <dbReference type="EMBL" id="PVY34747.1"/>
    </source>
</evidence>
<dbReference type="Proteomes" id="UP000245959">
    <property type="component" value="Unassembled WGS sequence"/>
</dbReference>
<evidence type="ECO:0000259" key="1">
    <source>
        <dbReference type="Pfam" id="PF22751"/>
    </source>
</evidence>
<sequence length="112" mass="13391">MKTTNFAVARTLTHNNIVSIALKSASEFHGREYKKLAPPWWILNAYRENRDEKQYIRNYQKYVLDHLDAEQVYRELGDNAILCCYERKGEFCHRRLVAAWFQKELKIDVPEL</sequence>